<keyword evidence="2" id="KW-0863">Zinc-finger</keyword>
<feature type="domain" description="Elongation factor G-binding protein C-terminal treble-clef zinc-finger" evidence="1">
    <location>
        <begin position="19"/>
        <end position="176"/>
    </location>
</feature>
<keyword evidence="2" id="KW-0862">Zinc</keyword>
<dbReference type="Pfam" id="PF16571">
    <property type="entry name" value="FBP_C"/>
    <property type="match status" value="1"/>
</dbReference>
<dbReference type="InterPro" id="IPR032330">
    <property type="entry name" value="EF-G-binding_C"/>
</dbReference>
<keyword evidence="2" id="KW-0479">Metal-binding</keyword>
<comment type="caution">
    <text evidence="2">The sequence shown here is derived from an EMBL/GenBank/DDBJ whole genome shotgun (WGS) entry which is preliminary data.</text>
</comment>
<evidence type="ECO:0000259" key="1">
    <source>
        <dbReference type="Pfam" id="PF16571"/>
    </source>
</evidence>
<dbReference type="GO" id="GO:0008270">
    <property type="term" value="F:zinc ion binding"/>
    <property type="evidence" value="ECO:0007669"/>
    <property type="project" value="UniProtKB-KW"/>
</dbReference>
<sequence length="180" mass="19728">MRAPVTDWPTMFPLTEKSVRAAFVNASRKEVSDLTLPPAFDEIDWSSLDYLGWRDPKMAKRAYLVVPADPTASSEEADLVGILLRQAEASPRGRAQCSWCQDVRLPNDVVFFSAKRAGAAGRRGDTVGTLLCDTFQCSQNVRKPPPPAYLGYDVEAAVRERIAELRLRAAGFAENVLGGA</sequence>
<keyword evidence="3" id="KW-1185">Reference proteome</keyword>
<protein>
    <submittedName>
        <fullName evidence="2">Treble-clef zinc-finger protein</fullName>
    </submittedName>
</protein>
<reference evidence="2 3" key="1">
    <citation type="submission" date="2018-10" db="EMBL/GenBank/DDBJ databases">
        <title>Sequencing the genomes of 1000 actinobacteria strains.</title>
        <authorList>
            <person name="Klenk H.-P."/>
        </authorList>
    </citation>
    <scope>NUCLEOTIDE SEQUENCE [LARGE SCALE GENOMIC DNA]</scope>
    <source>
        <strain evidence="2 3">DSM 17894</strain>
    </source>
</reference>
<organism evidence="2 3">
    <name type="scientific">Frondihabitans australicus</name>
    <dbReference type="NCBI Taxonomy" id="386892"/>
    <lineage>
        <taxon>Bacteria</taxon>
        <taxon>Bacillati</taxon>
        <taxon>Actinomycetota</taxon>
        <taxon>Actinomycetes</taxon>
        <taxon>Micrococcales</taxon>
        <taxon>Microbacteriaceae</taxon>
        <taxon>Frondihabitans</taxon>
    </lineage>
</organism>
<evidence type="ECO:0000313" key="3">
    <source>
        <dbReference type="Proteomes" id="UP000280008"/>
    </source>
</evidence>
<name>A0A495IHZ8_9MICO</name>
<dbReference type="EMBL" id="RBKS01000001">
    <property type="protein sequence ID" value="RKR75662.1"/>
    <property type="molecule type" value="Genomic_DNA"/>
</dbReference>
<dbReference type="Proteomes" id="UP000280008">
    <property type="component" value="Unassembled WGS sequence"/>
</dbReference>
<evidence type="ECO:0000313" key="2">
    <source>
        <dbReference type="EMBL" id="RKR75662.1"/>
    </source>
</evidence>
<proteinExistence type="predicted"/>
<dbReference type="AlphaFoldDB" id="A0A495IHZ8"/>
<accession>A0A495IHZ8</accession>
<gene>
    <name evidence="2" type="ORF">C8E83_2810</name>
</gene>